<dbReference type="InterPro" id="IPR013325">
    <property type="entry name" value="RNA_pol_sigma_r2"/>
</dbReference>
<dbReference type="GO" id="GO:0006352">
    <property type="term" value="P:DNA-templated transcription initiation"/>
    <property type="evidence" value="ECO:0007669"/>
    <property type="project" value="InterPro"/>
</dbReference>
<feature type="domain" description="RNA polymerase sigma factor 70 region 4 type 2" evidence="5">
    <location>
        <begin position="100"/>
        <end position="152"/>
    </location>
</feature>
<dbReference type="InterPro" id="IPR053866">
    <property type="entry name" value="PhyR_sigma2"/>
</dbReference>
<sequence>MSLEREIKACIPRLRRYARVLLGSGQQAGVDDLVQDTLERAWRKIHFWRWGSDLRPWLFGIMHNLYVDQVRRNRLPTQSLDDAAFETAVPPGQDGLLELQNLQDALRRLPQEQRAVLLLVAVEELSYRDVARTLGIPQGTVMSRLSRARARLRELMDDAVPADATAGTLSTAQAATRAGRTSPVAISMKIVK</sequence>
<dbReference type="InterPro" id="IPR039425">
    <property type="entry name" value="RNA_pol_sigma-70-like"/>
</dbReference>
<evidence type="ECO:0000259" key="6">
    <source>
        <dbReference type="Pfam" id="PF22029"/>
    </source>
</evidence>
<comment type="similarity">
    <text evidence="1">Belongs to the sigma-70 factor family. ECF subfamily.</text>
</comment>
<dbReference type="InterPro" id="IPR014284">
    <property type="entry name" value="RNA_pol_sigma-70_dom"/>
</dbReference>
<dbReference type="RefSeq" id="WP_066099952.1">
    <property type="nucleotide sequence ID" value="NZ_CP016027.1"/>
</dbReference>
<organism evidence="7 8">
    <name type="scientific">Halothiobacillus diazotrophicus</name>
    <dbReference type="NCBI Taxonomy" id="1860122"/>
    <lineage>
        <taxon>Bacteria</taxon>
        <taxon>Pseudomonadati</taxon>
        <taxon>Pseudomonadota</taxon>
        <taxon>Gammaproteobacteria</taxon>
        <taxon>Chromatiales</taxon>
        <taxon>Halothiobacillaceae</taxon>
        <taxon>Halothiobacillus</taxon>
    </lineage>
</organism>
<dbReference type="Gene3D" id="1.10.10.10">
    <property type="entry name" value="Winged helix-like DNA-binding domain superfamily/Winged helix DNA-binding domain"/>
    <property type="match status" value="1"/>
</dbReference>
<dbReference type="STRING" id="1860122.A9404_07940"/>
<dbReference type="InterPro" id="IPR013249">
    <property type="entry name" value="RNA_pol_sigma70_r4_t2"/>
</dbReference>
<dbReference type="InterPro" id="IPR036388">
    <property type="entry name" value="WH-like_DNA-bd_sf"/>
</dbReference>
<evidence type="ECO:0000256" key="2">
    <source>
        <dbReference type="ARBA" id="ARBA00023015"/>
    </source>
</evidence>
<protein>
    <recommendedName>
        <fullName evidence="9">RNA polymerase subunit sigma-24</fullName>
    </recommendedName>
</protein>
<accession>A0A191ZHJ8</accession>
<evidence type="ECO:0000259" key="5">
    <source>
        <dbReference type="Pfam" id="PF08281"/>
    </source>
</evidence>
<dbReference type="GO" id="GO:0003677">
    <property type="term" value="F:DNA binding"/>
    <property type="evidence" value="ECO:0007669"/>
    <property type="project" value="InterPro"/>
</dbReference>
<evidence type="ECO:0000256" key="3">
    <source>
        <dbReference type="ARBA" id="ARBA00023082"/>
    </source>
</evidence>
<dbReference type="Proteomes" id="UP000078596">
    <property type="component" value="Chromosome"/>
</dbReference>
<dbReference type="SUPFAM" id="SSF88659">
    <property type="entry name" value="Sigma3 and sigma4 domains of RNA polymerase sigma factors"/>
    <property type="match status" value="1"/>
</dbReference>
<dbReference type="AlphaFoldDB" id="A0A191ZHJ8"/>
<keyword evidence="2" id="KW-0805">Transcription regulation</keyword>
<keyword evidence="8" id="KW-1185">Reference proteome</keyword>
<dbReference type="NCBIfam" id="TIGR02937">
    <property type="entry name" value="sigma70-ECF"/>
    <property type="match status" value="1"/>
</dbReference>
<dbReference type="EMBL" id="CP016027">
    <property type="protein sequence ID" value="ANJ67323.1"/>
    <property type="molecule type" value="Genomic_DNA"/>
</dbReference>
<dbReference type="PANTHER" id="PTHR43133">
    <property type="entry name" value="RNA POLYMERASE ECF-TYPE SIGMA FACTO"/>
    <property type="match status" value="1"/>
</dbReference>
<dbReference type="Pfam" id="PF08281">
    <property type="entry name" value="Sigma70_r4_2"/>
    <property type="match status" value="1"/>
</dbReference>
<dbReference type="PANTHER" id="PTHR43133:SF25">
    <property type="entry name" value="RNA POLYMERASE SIGMA FACTOR RFAY-RELATED"/>
    <property type="match status" value="1"/>
</dbReference>
<evidence type="ECO:0000256" key="1">
    <source>
        <dbReference type="ARBA" id="ARBA00010641"/>
    </source>
</evidence>
<dbReference type="Gene3D" id="1.10.1740.10">
    <property type="match status" value="1"/>
</dbReference>
<keyword evidence="3" id="KW-0731">Sigma factor</keyword>
<evidence type="ECO:0000313" key="8">
    <source>
        <dbReference type="Proteomes" id="UP000078596"/>
    </source>
</evidence>
<proteinExistence type="inferred from homology"/>
<evidence type="ECO:0000313" key="7">
    <source>
        <dbReference type="EMBL" id="ANJ67323.1"/>
    </source>
</evidence>
<dbReference type="SUPFAM" id="SSF88946">
    <property type="entry name" value="Sigma2 domain of RNA polymerase sigma factors"/>
    <property type="match status" value="1"/>
</dbReference>
<dbReference type="Pfam" id="PF22029">
    <property type="entry name" value="PhyR_sigma2"/>
    <property type="match status" value="1"/>
</dbReference>
<feature type="domain" description="PhyR sigma2" evidence="6">
    <location>
        <begin position="7"/>
        <end position="63"/>
    </location>
</feature>
<name>A0A191ZHJ8_9GAMM</name>
<keyword evidence="4" id="KW-0804">Transcription</keyword>
<dbReference type="OrthoDB" id="9797134at2"/>
<evidence type="ECO:0008006" key="9">
    <source>
        <dbReference type="Google" id="ProtNLM"/>
    </source>
</evidence>
<gene>
    <name evidence="7" type="ORF">A9404_07940</name>
</gene>
<evidence type="ECO:0000256" key="4">
    <source>
        <dbReference type="ARBA" id="ARBA00023163"/>
    </source>
</evidence>
<dbReference type="GO" id="GO:0016987">
    <property type="term" value="F:sigma factor activity"/>
    <property type="evidence" value="ECO:0007669"/>
    <property type="project" value="UniProtKB-KW"/>
</dbReference>
<dbReference type="InterPro" id="IPR013324">
    <property type="entry name" value="RNA_pol_sigma_r3/r4-like"/>
</dbReference>
<dbReference type="KEGG" id="haz:A9404_07940"/>
<reference evidence="7 8" key="1">
    <citation type="submission" date="2016-06" db="EMBL/GenBank/DDBJ databases">
        <title>Insight into the functional genes involving in sulfur oxidation in Pearl River water.</title>
        <authorList>
            <person name="Luo J."/>
            <person name="Tan X."/>
            <person name="Lin W."/>
        </authorList>
    </citation>
    <scope>NUCLEOTIDE SEQUENCE [LARGE SCALE GENOMIC DNA]</scope>
    <source>
        <strain evidence="7 8">LS2</strain>
    </source>
</reference>